<dbReference type="AlphaFoldDB" id="A0AAE3ZDJ8"/>
<evidence type="ECO:0000313" key="2">
    <source>
        <dbReference type="EMBL" id="MDR7302916.1"/>
    </source>
</evidence>
<evidence type="ECO:0000256" key="1">
    <source>
        <dbReference type="SAM" id="MobiDB-lite"/>
    </source>
</evidence>
<accession>A0AAE3ZDJ8</accession>
<gene>
    <name evidence="2" type="ORF">JOF55_003097</name>
</gene>
<name>A0AAE3ZDJ8_9ACTN</name>
<proteinExistence type="predicted"/>
<dbReference type="EMBL" id="JAVDXW010000001">
    <property type="protein sequence ID" value="MDR7302916.1"/>
    <property type="molecule type" value="Genomic_DNA"/>
</dbReference>
<sequence length="55" mass="6314">MFRCIFTLIDERTSVQLRGRIHDPRHSQPLGRPVWVIDQPTPARGQGDQVQPPLP</sequence>
<feature type="region of interest" description="Disordered" evidence="1">
    <location>
        <begin position="21"/>
        <end position="55"/>
    </location>
</feature>
<keyword evidence="3" id="KW-1185">Reference proteome</keyword>
<dbReference type="Proteomes" id="UP001180845">
    <property type="component" value="Unassembled WGS sequence"/>
</dbReference>
<protein>
    <submittedName>
        <fullName evidence="2">Uncharacterized protein</fullName>
    </submittedName>
</protein>
<organism evidence="2 3">
    <name type="scientific">Haloactinomyces albus</name>
    <dbReference type="NCBI Taxonomy" id="1352928"/>
    <lineage>
        <taxon>Bacteria</taxon>
        <taxon>Bacillati</taxon>
        <taxon>Actinomycetota</taxon>
        <taxon>Actinomycetes</taxon>
        <taxon>Actinopolysporales</taxon>
        <taxon>Actinopolysporaceae</taxon>
        <taxon>Haloactinomyces</taxon>
    </lineage>
</organism>
<evidence type="ECO:0000313" key="3">
    <source>
        <dbReference type="Proteomes" id="UP001180845"/>
    </source>
</evidence>
<comment type="caution">
    <text evidence="2">The sequence shown here is derived from an EMBL/GenBank/DDBJ whole genome shotgun (WGS) entry which is preliminary data.</text>
</comment>
<reference evidence="2" key="1">
    <citation type="submission" date="2023-07" db="EMBL/GenBank/DDBJ databases">
        <title>Sequencing the genomes of 1000 actinobacteria strains.</title>
        <authorList>
            <person name="Klenk H.-P."/>
        </authorList>
    </citation>
    <scope>NUCLEOTIDE SEQUENCE</scope>
    <source>
        <strain evidence="2">DSM 45977</strain>
    </source>
</reference>